<proteinExistence type="predicted"/>
<dbReference type="AlphaFoldDB" id="S7WAY4"/>
<accession>S7WAY4</accession>
<dbReference type="VEuPathDB" id="MicrosporidiaDB:SLOPH_960"/>
<evidence type="ECO:0000313" key="2">
    <source>
        <dbReference type="EMBL" id="EPR78947.1"/>
    </source>
</evidence>
<reference evidence="3" key="1">
    <citation type="journal article" date="2013" name="PLoS Genet.">
        <title>The genome of Spraguea lophii and the basis of host-microsporidian interactions.</title>
        <authorList>
            <person name="Campbell S.E."/>
            <person name="Williams T.A."/>
            <person name="Yousuf A."/>
            <person name="Soanes D.M."/>
            <person name="Paszkiewicz K.H."/>
            <person name="Williams B.A.P."/>
        </authorList>
    </citation>
    <scope>NUCLEOTIDE SEQUENCE [LARGE SCALE GENOMIC DNA]</scope>
    <source>
        <strain evidence="3">42_110</strain>
    </source>
</reference>
<keyword evidence="3" id="KW-1185">Reference proteome</keyword>
<comment type="caution">
    <text evidence="2">The sequence shown here is derived from an EMBL/GenBank/DDBJ whole genome shotgun (WGS) entry which is preliminary data.</text>
</comment>
<dbReference type="EMBL" id="ATCN01000469">
    <property type="protein sequence ID" value="EPR78947.1"/>
    <property type="molecule type" value="Genomic_DNA"/>
</dbReference>
<organism evidence="2 3">
    <name type="scientific">Spraguea lophii (strain 42_110)</name>
    <name type="common">Microsporidian parasite</name>
    <dbReference type="NCBI Taxonomy" id="1358809"/>
    <lineage>
        <taxon>Eukaryota</taxon>
        <taxon>Fungi</taxon>
        <taxon>Fungi incertae sedis</taxon>
        <taxon>Microsporidia</taxon>
        <taxon>Spragueidae</taxon>
        <taxon>Spraguea</taxon>
    </lineage>
</organism>
<evidence type="ECO:0000313" key="3">
    <source>
        <dbReference type="Proteomes" id="UP000014978"/>
    </source>
</evidence>
<name>S7WAY4_SPRLO</name>
<keyword evidence="1" id="KW-1133">Transmembrane helix</keyword>
<dbReference type="SUPFAM" id="SSF81321">
    <property type="entry name" value="Family A G protein-coupled receptor-like"/>
    <property type="match status" value="1"/>
</dbReference>
<evidence type="ECO:0000256" key="1">
    <source>
        <dbReference type="SAM" id="Phobius"/>
    </source>
</evidence>
<protein>
    <submittedName>
        <fullName evidence="2">Uncharacterized protein</fullName>
    </submittedName>
</protein>
<dbReference type="Proteomes" id="UP000014978">
    <property type="component" value="Unassembled WGS sequence"/>
</dbReference>
<sequence>MIIFGLTSIYMIRVISRNSFCCYVRIHHYFFYIHHLQSKPILLYYFYYISPNNKRFIYFNCIMLISDSFGEVPKKPWPIYIFFFSCLALLFKFVSLIISLLLEVSENS</sequence>
<dbReference type="InParanoid" id="S7WAY4"/>
<keyword evidence="1" id="KW-0472">Membrane</keyword>
<gene>
    <name evidence="2" type="ORF">SLOPH_960</name>
</gene>
<keyword evidence="1" id="KW-0812">Transmembrane</keyword>
<feature type="transmembrane region" description="Helical" evidence="1">
    <location>
        <begin position="79"/>
        <end position="102"/>
    </location>
</feature>
<dbReference type="HOGENOM" id="CLU_2198715_0_0_1"/>